<dbReference type="AlphaFoldDB" id="A0A0D0AQV3"/>
<evidence type="ECO:0000313" key="1">
    <source>
        <dbReference type="EMBL" id="KIK36657.1"/>
    </source>
</evidence>
<dbReference type="EMBL" id="KN835510">
    <property type="protein sequence ID" value="KIK36657.1"/>
    <property type="molecule type" value="Genomic_DNA"/>
</dbReference>
<name>A0A0D0AQV3_9AGAM</name>
<dbReference type="Proteomes" id="UP000054485">
    <property type="component" value="Unassembled WGS sequence"/>
</dbReference>
<reference evidence="2" key="2">
    <citation type="submission" date="2015-01" db="EMBL/GenBank/DDBJ databases">
        <title>Evolutionary Origins and Diversification of the Mycorrhizal Mutualists.</title>
        <authorList>
            <consortium name="DOE Joint Genome Institute"/>
            <consortium name="Mycorrhizal Genomics Consortium"/>
            <person name="Kohler A."/>
            <person name="Kuo A."/>
            <person name="Nagy L.G."/>
            <person name="Floudas D."/>
            <person name="Copeland A."/>
            <person name="Barry K.W."/>
            <person name="Cichocki N."/>
            <person name="Veneault-Fourrey C."/>
            <person name="LaButti K."/>
            <person name="Lindquist E.A."/>
            <person name="Lipzen A."/>
            <person name="Lundell T."/>
            <person name="Morin E."/>
            <person name="Murat C."/>
            <person name="Riley R."/>
            <person name="Ohm R."/>
            <person name="Sun H."/>
            <person name="Tunlid A."/>
            <person name="Henrissat B."/>
            <person name="Grigoriev I.V."/>
            <person name="Hibbett D.S."/>
            <person name="Martin F."/>
        </authorList>
    </citation>
    <scope>NUCLEOTIDE SEQUENCE [LARGE SCALE GENOMIC DNA]</scope>
    <source>
        <strain evidence="2">UH-Slu-Lm8-n1</strain>
    </source>
</reference>
<evidence type="ECO:0000313" key="2">
    <source>
        <dbReference type="Proteomes" id="UP000054485"/>
    </source>
</evidence>
<dbReference type="HOGENOM" id="CLU_3074545_0_0_1"/>
<keyword evidence="2" id="KW-1185">Reference proteome</keyword>
<organism evidence="1 2">
    <name type="scientific">Suillus luteus UH-Slu-Lm8-n1</name>
    <dbReference type="NCBI Taxonomy" id="930992"/>
    <lineage>
        <taxon>Eukaryota</taxon>
        <taxon>Fungi</taxon>
        <taxon>Dikarya</taxon>
        <taxon>Basidiomycota</taxon>
        <taxon>Agaricomycotina</taxon>
        <taxon>Agaricomycetes</taxon>
        <taxon>Agaricomycetidae</taxon>
        <taxon>Boletales</taxon>
        <taxon>Suillineae</taxon>
        <taxon>Suillaceae</taxon>
        <taxon>Suillus</taxon>
    </lineage>
</organism>
<dbReference type="STRING" id="930992.A0A0D0AQV3"/>
<feature type="non-terminal residue" evidence="1">
    <location>
        <position position="1"/>
    </location>
</feature>
<protein>
    <submittedName>
        <fullName evidence="1">Unplaced genomic scaffold CY34scaffold_379, whole genome shotgun sequence</fullName>
    </submittedName>
</protein>
<proteinExistence type="predicted"/>
<sequence length="53" mass="5730">LQPHGSVYTLPPNKTIELSILGGQLEHAFSVVKSAGSDTYNYHNSVQQATISM</sequence>
<accession>A0A0D0AQV3</accession>
<dbReference type="OrthoDB" id="2121828at2759"/>
<dbReference type="InParanoid" id="A0A0D0AQV3"/>
<reference evidence="1 2" key="1">
    <citation type="submission" date="2014-04" db="EMBL/GenBank/DDBJ databases">
        <authorList>
            <consortium name="DOE Joint Genome Institute"/>
            <person name="Kuo A."/>
            <person name="Ruytinx J."/>
            <person name="Rineau F."/>
            <person name="Colpaert J."/>
            <person name="Kohler A."/>
            <person name="Nagy L.G."/>
            <person name="Floudas D."/>
            <person name="Copeland A."/>
            <person name="Barry K.W."/>
            <person name="Cichocki N."/>
            <person name="Veneault-Fourrey C."/>
            <person name="LaButti K."/>
            <person name="Lindquist E.A."/>
            <person name="Lipzen A."/>
            <person name="Lundell T."/>
            <person name="Morin E."/>
            <person name="Murat C."/>
            <person name="Sun H."/>
            <person name="Tunlid A."/>
            <person name="Henrissat B."/>
            <person name="Grigoriev I.V."/>
            <person name="Hibbett D.S."/>
            <person name="Martin F."/>
            <person name="Nordberg H.P."/>
            <person name="Cantor M.N."/>
            <person name="Hua S.X."/>
        </authorList>
    </citation>
    <scope>NUCLEOTIDE SEQUENCE [LARGE SCALE GENOMIC DNA]</scope>
    <source>
        <strain evidence="1 2">UH-Slu-Lm8-n1</strain>
    </source>
</reference>
<gene>
    <name evidence="1" type="ORF">CY34DRAFT_94021</name>
</gene>